<comment type="caution">
    <text evidence="1">The sequence shown here is derived from an EMBL/GenBank/DDBJ whole genome shotgun (WGS) entry which is preliminary data.</text>
</comment>
<evidence type="ECO:0008006" key="3">
    <source>
        <dbReference type="Google" id="ProtNLM"/>
    </source>
</evidence>
<proteinExistence type="predicted"/>
<protein>
    <recommendedName>
        <fullName evidence="3">HNH endonuclease</fullName>
    </recommendedName>
</protein>
<dbReference type="EMBL" id="JAVDTT010000001">
    <property type="protein sequence ID" value="MDR6840672.1"/>
    <property type="molecule type" value="Genomic_DNA"/>
</dbReference>
<dbReference type="Proteomes" id="UP001254759">
    <property type="component" value="Unassembled WGS sequence"/>
</dbReference>
<reference evidence="1 2" key="1">
    <citation type="submission" date="2023-07" db="EMBL/GenBank/DDBJ databases">
        <title>Sorghum-associated microbial communities from plants grown in Nebraska, USA.</title>
        <authorList>
            <person name="Schachtman D."/>
        </authorList>
    </citation>
    <scope>NUCLEOTIDE SEQUENCE [LARGE SCALE GENOMIC DNA]</scope>
    <source>
        <strain evidence="1 2">BE107</strain>
    </source>
</reference>
<evidence type="ECO:0000313" key="2">
    <source>
        <dbReference type="Proteomes" id="UP001254759"/>
    </source>
</evidence>
<name>A0ABU1RPY0_9GAMM</name>
<organism evidence="1 2">
    <name type="scientific">Pseudoxanthomonas sacheonensis</name>
    <dbReference type="NCBI Taxonomy" id="443615"/>
    <lineage>
        <taxon>Bacteria</taxon>
        <taxon>Pseudomonadati</taxon>
        <taxon>Pseudomonadota</taxon>
        <taxon>Gammaproteobacteria</taxon>
        <taxon>Lysobacterales</taxon>
        <taxon>Lysobacteraceae</taxon>
        <taxon>Pseudoxanthomonas</taxon>
    </lineage>
</organism>
<keyword evidence="2" id="KW-1185">Reference proteome</keyword>
<evidence type="ECO:0000313" key="1">
    <source>
        <dbReference type="EMBL" id="MDR6840672.1"/>
    </source>
</evidence>
<accession>A0ABU1RPY0</accession>
<dbReference type="RefSeq" id="WP_310090621.1">
    <property type="nucleotide sequence ID" value="NZ_JAVDTT010000001.1"/>
</dbReference>
<gene>
    <name evidence="1" type="ORF">J2W94_000936</name>
</gene>
<sequence length="269" mass="29872">MPLTLLTRGGKSGTCNICGNVGPLTEDHTPPKGCVRPAAMELQHVTHRLAAEKAIKTKANDGVKYRTLCARCNNALLGGRYDPALIDFVNRVSALLASDLALPTTMPVAAKPALIVRAVWGHLAAVGVDRYLKGPRTEEFRDFFLDETLSVPPCMNFYYWVYPYRRQALIRDAGSLDISNGGQAMYWLMKFYPLAFTVWMPQNGWALNHRDLASYRTSKPDDIVDVMVDLDPVPHELTLEAPTTTQAIMFGQDSIVANSRPPRGRILRV</sequence>